<gene>
    <name evidence="1" type="ORF">SDC9_83522</name>
</gene>
<accession>A0A644Z9G1</accession>
<dbReference type="AlphaFoldDB" id="A0A644Z9G1"/>
<comment type="caution">
    <text evidence="1">The sequence shown here is derived from an EMBL/GenBank/DDBJ whole genome shotgun (WGS) entry which is preliminary data.</text>
</comment>
<evidence type="ECO:0000313" key="1">
    <source>
        <dbReference type="EMBL" id="MPM36918.1"/>
    </source>
</evidence>
<proteinExistence type="predicted"/>
<dbReference type="EMBL" id="VSSQ01007769">
    <property type="protein sequence ID" value="MPM36918.1"/>
    <property type="molecule type" value="Genomic_DNA"/>
</dbReference>
<sequence>MISIDNNGKISTLTEKSYGENILFAAINDFVFVVSEGSLGILDPSGKELSSEKVSDASIDYLKAVVTGKNSLLVYHNREAAVGIRSAASDKALNEVKTDCDAFDCIVYKNNLILISSSGKTITSETIEPEKAEKPD</sequence>
<name>A0A644Z9G1_9ZZZZ</name>
<protein>
    <submittedName>
        <fullName evidence="1">Uncharacterized protein</fullName>
    </submittedName>
</protein>
<reference evidence="1" key="1">
    <citation type="submission" date="2019-08" db="EMBL/GenBank/DDBJ databases">
        <authorList>
            <person name="Kucharzyk K."/>
            <person name="Murdoch R.W."/>
            <person name="Higgins S."/>
            <person name="Loffler F."/>
        </authorList>
    </citation>
    <scope>NUCLEOTIDE SEQUENCE</scope>
</reference>
<organism evidence="1">
    <name type="scientific">bioreactor metagenome</name>
    <dbReference type="NCBI Taxonomy" id="1076179"/>
    <lineage>
        <taxon>unclassified sequences</taxon>
        <taxon>metagenomes</taxon>
        <taxon>ecological metagenomes</taxon>
    </lineage>
</organism>